<evidence type="ECO:0000256" key="1">
    <source>
        <dbReference type="SAM" id="MobiDB-lite"/>
    </source>
</evidence>
<feature type="region of interest" description="Disordered" evidence="1">
    <location>
        <begin position="172"/>
        <end position="200"/>
    </location>
</feature>
<evidence type="ECO:0000313" key="3">
    <source>
        <dbReference type="Proteomes" id="UP000695007"/>
    </source>
</evidence>
<keyword evidence="2" id="KW-1133">Transmembrane helix</keyword>
<reference evidence="4" key="1">
    <citation type="submission" date="2025-08" db="UniProtKB">
        <authorList>
            <consortium name="RefSeq"/>
        </authorList>
    </citation>
    <scope>IDENTIFICATION</scope>
</reference>
<feature type="transmembrane region" description="Helical" evidence="2">
    <location>
        <begin position="6"/>
        <end position="25"/>
    </location>
</feature>
<protein>
    <submittedName>
        <fullName evidence="4">Uncharacterized protein LOC105364444</fullName>
    </submittedName>
</protein>
<proteinExistence type="predicted"/>
<keyword evidence="2" id="KW-0472">Membrane</keyword>
<organism evidence="3 4">
    <name type="scientific">Ceratosolen solmsi marchali</name>
    <dbReference type="NCBI Taxonomy" id="326594"/>
    <lineage>
        <taxon>Eukaryota</taxon>
        <taxon>Metazoa</taxon>
        <taxon>Ecdysozoa</taxon>
        <taxon>Arthropoda</taxon>
        <taxon>Hexapoda</taxon>
        <taxon>Insecta</taxon>
        <taxon>Pterygota</taxon>
        <taxon>Neoptera</taxon>
        <taxon>Endopterygota</taxon>
        <taxon>Hymenoptera</taxon>
        <taxon>Apocrita</taxon>
        <taxon>Proctotrupomorpha</taxon>
        <taxon>Chalcidoidea</taxon>
        <taxon>Agaonidae</taxon>
        <taxon>Agaoninae</taxon>
        <taxon>Ceratosolen</taxon>
    </lineage>
</organism>
<evidence type="ECO:0000256" key="2">
    <source>
        <dbReference type="SAM" id="Phobius"/>
    </source>
</evidence>
<gene>
    <name evidence="4" type="primary">LOC105364444</name>
</gene>
<dbReference type="GeneID" id="105364444"/>
<sequence>MFLLLRLFNSIFFLIINIAIALYTFHRFFRAMRFHYQLIDEVEEFSYLVDQSRASLEYIGNNITEAIKEMQSDIGKEIYVTHNLTILITKINATSKRFNDLEEEIIEFARLNENLDNAVVETPLNINEEVRRILRRKYLVNEQDQQQLTQECPRSPRKPLKVQSGLGLMESVQSQPNPIQKLPSYHQTRPYNHQKPRSPNLVPDVMLFDEQRTIGTIDKPIGFRPPWMCQV</sequence>
<keyword evidence="3" id="KW-1185">Reference proteome</keyword>
<name>A0AAJ6YM72_9HYME</name>
<keyword evidence="2" id="KW-0812">Transmembrane</keyword>
<dbReference type="RefSeq" id="XP_011500662.1">
    <property type="nucleotide sequence ID" value="XM_011502360.1"/>
</dbReference>
<evidence type="ECO:0000313" key="4">
    <source>
        <dbReference type="RefSeq" id="XP_011500662.1"/>
    </source>
</evidence>
<dbReference type="Proteomes" id="UP000695007">
    <property type="component" value="Unplaced"/>
</dbReference>
<dbReference type="KEGG" id="csol:105364444"/>
<accession>A0AAJ6YM72</accession>
<dbReference type="AlphaFoldDB" id="A0AAJ6YM72"/>